<keyword evidence="2" id="KW-1185">Reference proteome</keyword>
<gene>
    <name evidence="1" type="ORF">SAMN05661096_00066</name>
</gene>
<dbReference type="PROSITE" id="PS51257">
    <property type="entry name" value="PROKAR_LIPOPROTEIN"/>
    <property type="match status" value="1"/>
</dbReference>
<sequence>MKYLTPLLFLFLLSACHEVNEQTAIRRIINETDYRLEIIIYGDERAESFQYEIMPQDSLNIEGSCFFGASEYCSLDWTTRLAFGEIIFQDSLR</sequence>
<protein>
    <submittedName>
        <fullName evidence="1">Uncharacterized protein</fullName>
    </submittedName>
</protein>
<dbReference type="STRING" id="1028.SAMN05661096_00066"/>
<name>A0A1X7I078_9BACT</name>
<reference evidence="2" key="1">
    <citation type="submission" date="2017-04" db="EMBL/GenBank/DDBJ databases">
        <authorList>
            <person name="Varghese N."/>
            <person name="Submissions S."/>
        </authorList>
    </citation>
    <scope>NUCLEOTIDE SEQUENCE [LARGE SCALE GENOMIC DNA]</scope>
    <source>
        <strain evidence="2">DSM 4125</strain>
    </source>
</reference>
<dbReference type="Proteomes" id="UP000193804">
    <property type="component" value="Unassembled WGS sequence"/>
</dbReference>
<dbReference type="EMBL" id="FXAW01000001">
    <property type="protein sequence ID" value="SMG07704.1"/>
    <property type="molecule type" value="Genomic_DNA"/>
</dbReference>
<organism evidence="1 2">
    <name type="scientific">Marivirga sericea</name>
    <dbReference type="NCBI Taxonomy" id="1028"/>
    <lineage>
        <taxon>Bacteria</taxon>
        <taxon>Pseudomonadati</taxon>
        <taxon>Bacteroidota</taxon>
        <taxon>Cytophagia</taxon>
        <taxon>Cytophagales</taxon>
        <taxon>Marivirgaceae</taxon>
        <taxon>Marivirga</taxon>
    </lineage>
</organism>
<dbReference type="RefSeq" id="WP_085515095.1">
    <property type="nucleotide sequence ID" value="NZ_FXAW01000001.1"/>
</dbReference>
<evidence type="ECO:0000313" key="2">
    <source>
        <dbReference type="Proteomes" id="UP000193804"/>
    </source>
</evidence>
<accession>A0A1X7I078</accession>
<dbReference type="AlphaFoldDB" id="A0A1X7I078"/>
<evidence type="ECO:0000313" key="1">
    <source>
        <dbReference type="EMBL" id="SMG07704.1"/>
    </source>
</evidence>
<proteinExistence type="predicted"/>